<reference evidence="1 2" key="1">
    <citation type="journal article" date="2014" name="Environ. Microbiol.">
        <title>Insights into organohalide respiration and the versatile catabolism of Sulfurospirillum multivorans gained from comparative genomics and physiological studies.</title>
        <authorList>
            <person name="Goris T."/>
            <person name="Schubert T."/>
            <person name="Gadkari J."/>
            <person name="Wubet T."/>
            <person name="Tarkka M."/>
            <person name="Buscot F."/>
            <person name="Adrian L."/>
            <person name="Diekert G."/>
        </authorList>
    </citation>
    <scope>NUCLEOTIDE SEQUENCE [LARGE SCALE GENOMIC DNA]</scope>
    <source>
        <strain evidence="2">DM 12446 / JCM 15788 / NBRC 109480</strain>
    </source>
</reference>
<evidence type="ECO:0000313" key="1">
    <source>
        <dbReference type="EMBL" id="AHJ11692.1"/>
    </source>
</evidence>
<dbReference type="Proteomes" id="UP000019322">
    <property type="component" value="Chromosome"/>
</dbReference>
<dbReference type="RefSeq" id="WP_025343607.1">
    <property type="nucleotide sequence ID" value="NZ_CP007201.1"/>
</dbReference>
<dbReference type="KEGG" id="smul:SMUL_0411"/>
<accession>A0AA86ALB6</accession>
<protein>
    <submittedName>
        <fullName evidence="1">Uncharacterized protein</fullName>
    </submittedName>
</protein>
<proteinExistence type="predicted"/>
<name>A0AA86ALB6_SULMK</name>
<dbReference type="AlphaFoldDB" id="A0AA86ALB6"/>
<gene>
    <name evidence="1" type="ORF">SMUL_0411</name>
</gene>
<sequence length="214" mass="25564">MQKTIAKLFDVHQNTVTNWKKEKKKGLLLLIKYFSKEELEEFIQTDKITRLENLEQNNFFIQFYLEFISKWIYSLDNLFSLFLILTNIIDNKPYSYETEPVKNKIFFEAVSNVKDKKFLLELANLDNYLCDFIIQLHLQGYSLASKNNTTLNYISTLYQAWRKGYKAQDIQIIVDETYFEYYGIEGSTNNYFGILNPDYLNTIQNKIKEYFLNS</sequence>
<evidence type="ECO:0000313" key="2">
    <source>
        <dbReference type="Proteomes" id="UP000019322"/>
    </source>
</evidence>
<dbReference type="EMBL" id="CP007201">
    <property type="protein sequence ID" value="AHJ11692.1"/>
    <property type="molecule type" value="Genomic_DNA"/>
</dbReference>
<organism evidence="1 2">
    <name type="scientific">Sulfurospirillum multivorans (strain DM 12446 / JCM 15788 / NBRC 109480)</name>
    <dbReference type="NCBI Taxonomy" id="1150621"/>
    <lineage>
        <taxon>Bacteria</taxon>
        <taxon>Pseudomonadati</taxon>
        <taxon>Campylobacterota</taxon>
        <taxon>Epsilonproteobacteria</taxon>
        <taxon>Campylobacterales</taxon>
        <taxon>Sulfurospirillaceae</taxon>
        <taxon>Sulfurospirillum</taxon>
    </lineage>
</organism>